<feature type="non-terminal residue" evidence="2">
    <location>
        <position position="1"/>
    </location>
</feature>
<name>A0A1D1ZKG0_9ARAE</name>
<reference evidence="2" key="1">
    <citation type="submission" date="2015-07" db="EMBL/GenBank/DDBJ databases">
        <title>Transcriptome Assembly of Anthurium amnicola.</title>
        <authorList>
            <person name="Suzuki J."/>
        </authorList>
    </citation>
    <scope>NUCLEOTIDE SEQUENCE</scope>
</reference>
<feature type="region of interest" description="Disordered" evidence="1">
    <location>
        <begin position="1"/>
        <end position="129"/>
    </location>
</feature>
<feature type="non-terminal residue" evidence="2">
    <location>
        <position position="129"/>
    </location>
</feature>
<dbReference type="EMBL" id="GDJX01000589">
    <property type="protein sequence ID" value="JAT67347.1"/>
    <property type="molecule type" value="Transcribed_RNA"/>
</dbReference>
<organism evidence="2">
    <name type="scientific">Anthurium amnicola</name>
    <dbReference type="NCBI Taxonomy" id="1678845"/>
    <lineage>
        <taxon>Eukaryota</taxon>
        <taxon>Viridiplantae</taxon>
        <taxon>Streptophyta</taxon>
        <taxon>Embryophyta</taxon>
        <taxon>Tracheophyta</taxon>
        <taxon>Spermatophyta</taxon>
        <taxon>Magnoliopsida</taxon>
        <taxon>Liliopsida</taxon>
        <taxon>Araceae</taxon>
        <taxon>Pothoideae</taxon>
        <taxon>Potheae</taxon>
        <taxon>Anthurium</taxon>
    </lineage>
</organism>
<gene>
    <name evidence="2" type="ORF">g.48614</name>
</gene>
<dbReference type="AlphaFoldDB" id="A0A1D1ZKG0"/>
<accession>A0A1D1ZKG0</accession>
<sequence>PDASTVGRRSSPLPRLGNPAPSRSRLAAGAFRESRPLPPPGDAAHGDATSPETPGHPNSAAPLRRLLRPPPRRSGGCAPHPTSRHPPPPPPSLMGFLKRIAGVLGFLHGNGDDGDGAEDEDRAAGKGEA</sequence>
<proteinExistence type="predicted"/>
<evidence type="ECO:0000313" key="2">
    <source>
        <dbReference type="EMBL" id="JAT67347.1"/>
    </source>
</evidence>
<evidence type="ECO:0000256" key="1">
    <source>
        <dbReference type="SAM" id="MobiDB-lite"/>
    </source>
</evidence>
<protein>
    <submittedName>
        <fullName evidence="2">Uncharacterized protein</fullName>
    </submittedName>
</protein>
<feature type="compositionally biased region" description="Acidic residues" evidence="1">
    <location>
        <begin position="112"/>
        <end position="121"/>
    </location>
</feature>